<dbReference type="Proteomes" id="UP001623348">
    <property type="component" value="Unassembled WGS sequence"/>
</dbReference>
<keyword evidence="2" id="KW-1185">Reference proteome</keyword>
<comment type="caution">
    <text evidence="1">The sequence shown here is derived from an EMBL/GenBank/DDBJ whole genome shotgun (WGS) entry which is preliminary data.</text>
</comment>
<sequence length="85" mass="9539">MVATLCPLNNRLRCLDMKPDRLATLSYSLNFLVSSASIACAYAEMLPEYLTERYIPNMGNTAIKTDNMKRVETPESNGLHLLTID</sequence>
<evidence type="ECO:0000313" key="2">
    <source>
        <dbReference type="Proteomes" id="UP001623348"/>
    </source>
</evidence>
<dbReference type="AlphaFoldDB" id="A0ABC9W5R5"/>
<accession>A0ABC9W5R5</accession>
<organism evidence="1 2">
    <name type="scientific">Grus japonensis</name>
    <name type="common">Japanese crane</name>
    <name type="synonym">Red-crowned crane</name>
    <dbReference type="NCBI Taxonomy" id="30415"/>
    <lineage>
        <taxon>Eukaryota</taxon>
        <taxon>Metazoa</taxon>
        <taxon>Chordata</taxon>
        <taxon>Craniata</taxon>
        <taxon>Vertebrata</taxon>
        <taxon>Euteleostomi</taxon>
        <taxon>Archelosauria</taxon>
        <taxon>Archosauria</taxon>
        <taxon>Dinosauria</taxon>
        <taxon>Saurischia</taxon>
        <taxon>Theropoda</taxon>
        <taxon>Coelurosauria</taxon>
        <taxon>Aves</taxon>
        <taxon>Neognathae</taxon>
        <taxon>Neoaves</taxon>
        <taxon>Gruiformes</taxon>
        <taxon>Gruidae</taxon>
        <taxon>Grus</taxon>
    </lineage>
</organism>
<proteinExistence type="predicted"/>
<gene>
    <name evidence="1" type="ORF">GRJ2_000478200</name>
</gene>
<evidence type="ECO:0000313" key="1">
    <source>
        <dbReference type="EMBL" id="GAB0180129.1"/>
    </source>
</evidence>
<name>A0ABC9W5R5_GRUJA</name>
<dbReference type="EMBL" id="BAAFJT010000001">
    <property type="protein sequence ID" value="GAB0180129.1"/>
    <property type="molecule type" value="Genomic_DNA"/>
</dbReference>
<reference evidence="1 2" key="1">
    <citation type="submission" date="2024-06" db="EMBL/GenBank/DDBJ databases">
        <title>The draft genome of Grus japonensis, version 3.</title>
        <authorList>
            <person name="Nabeshima K."/>
            <person name="Suzuki S."/>
            <person name="Onuma M."/>
        </authorList>
    </citation>
    <scope>NUCLEOTIDE SEQUENCE [LARGE SCALE GENOMIC DNA]</scope>
    <source>
        <strain evidence="1 2">451A</strain>
    </source>
</reference>
<protein>
    <submittedName>
        <fullName evidence="1">Uncharacterized protein</fullName>
    </submittedName>
</protein>